<dbReference type="InterPro" id="IPR023214">
    <property type="entry name" value="HAD_sf"/>
</dbReference>
<dbReference type="InterPro" id="IPR023198">
    <property type="entry name" value="PGP-like_dom2"/>
</dbReference>
<dbReference type="Pfam" id="PF00702">
    <property type="entry name" value="Hydrolase"/>
    <property type="match status" value="1"/>
</dbReference>
<gene>
    <name evidence="1" type="ORF">FJU08_07090</name>
</gene>
<dbReference type="InterPro" id="IPR036412">
    <property type="entry name" value="HAD-like_sf"/>
</dbReference>
<dbReference type="EMBL" id="VHLG01000003">
    <property type="protein sequence ID" value="TPW31516.1"/>
    <property type="molecule type" value="Genomic_DNA"/>
</dbReference>
<protein>
    <submittedName>
        <fullName evidence="1">HAD family phosphatase</fullName>
    </submittedName>
</protein>
<sequence>MTTEIRHIVFDIGKVLVHYDPTLPFQHIIPDEEKRKWFLANVCSHEWNHEQDRGRPWSEAEAVAIAAFPDEEDNIRAFRKYWHEMLPYSYDESVEILKALLAAGWDITMLTNFAPDTFRECRKRYPFLELSRGITVSGEIGMVKPDRDIFDHHAASFNLDPAATLFIDDTLINVEGAKAAGWQAVQFTDAATLKRDFAALGIRY</sequence>
<dbReference type="Proteomes" id="UP000318801">
    <property type="component" value="Unassembled WGS sequence"/>
</dbReference>
<name>A0A506UDP0_9HYPH</name>
<comment type="caution">
    <text evidence="1">The sequence shown here is derived from an EMBL/GenBank/DDBJ whole genome shotgun (WGS) entry which is preliminary data.</text>
</comment>
<dbReference type="PANTHER" id="PTHR43611:SF3">
    <property type="entry name" value="FLAVIN MONONUCLEOTIDE HYDROLASE 1, CHLOROPLATIC"/>
    <property type="match status" value="1"/>
</dbReference>
<evidence type="ECO:0000313" key="1">
    <source>
        <dbReference type="EMBL" id="TPW31516.1"/>
    </source>
</evidence>
<dbReference type="PANTHER" id="PTHR43611">
    <property type="entry name" value="ALPHA-D-GLUCOSE 1-PHOSPHATE PHOSPHATASE"/>
    <property type="match status" value="1"/>
</dbReference>
<dbReference type="Gene3D" id="1.10.150.240">
    <property type="entry name" value="Putative phosphatase, domain 2"/>
    <property type="match status" value="1"/>
</dbReference>
<reference evidence="1 2" key="1">
    <citation type="submission" date="2019-06" db="EMBL/GenBank/DDBJ databases">
        <authorList>
            <person name="Li M."/>
        </authorList>
    </citation>
    <scope>NUCLEOTIDE SEQUENCE [LARGE SCALE GENOMIC DNA]</scope>
    <source>
        <strain evidence="1 2">BGMRC2036</strain>
    </source>
</reference>
<dbReference type="Gene3D" id="3.40.50.1000">
    <property type="entry name" value="HAD superfamily/HAD-like"/>
    <property type="match status" value="1"/>
</dbReference>
<dbReference type="SUPFAM" id="SSF56784">
    <property type="entry name" value="HAD-like"/>
    <property type="match status" value="1"/>
</dbReference>
<dbReference type="NCBIfam" id="TIGR01509">
    <property type="entry name" value="HAD-SF-IA-v3"/>
    <property type="match status" value="1"/>
</dbReference>
<dbReference type="OrthoDB" id="9807742at2"/>
<dbReference type="InterPro" id="IPR006439">
    <property type="entry name" value="HAD-SF_hydro_IA"/>
</dbReference>
<organism evidence="1 2">
    <name type="scientific">Martelella alba</name>
    <dbReference type="NCBI Taxonomy" id="2590451"/>
    <lineage>
        <taxon>Bacteria</taxon>
        <taxon>Pseudomonadati</taxon>
        <taxon>Pseudomonadota</taxon>
        <taxon>Alphaproteobacteria</taxon>
        <taxon>Hyphomicrobiales</taxon>
        <taxon>Aurantimonadaceae</taxon>
        <taxon>Martelella</taxon>
    </lineage>
</organism>
<keyword evidence="2" id="KW-1185">Reference proteome</keyword>
<dbReference type="SFLD" id="SFLDG01129">
    <property type="entry name" value="C1.5:_HAD__Beta-PGM__Phosphata"/>
    <property type="match status" value="1"/>
</dbReference>
<accession>A0A506UDP0</accession>
<proteinExistence type="predicted"/>
<dbReference type="CDD" id="cd02603">
    <property type="entry name" value="HAD_sEH-N_like"/>
    <property type="match status" value="1"/>
</dbReference>
<evidence type="ECO:0000313" key="2">
    <source>
        <dbReference type="Proteomes" id="UP000318801"/>
    </source>
</evidence>
<dbReference type="SFLD" id="SFLDS00003">
    <property type="entry name" value="Haloacid_Dehalogenase"/>
    <property type="match status" value="1"/>
</dbReference>
<dbReference type="AlphaFoldDB" id="A0A506UDP0"/>
<dbReference type="RefSeq" id="WP_141148286.1">
    <property type="nucleotide sequence ID" value="NZ_VHLG01000003.1"/>
</dbReference>